<feature type="domain" description="Guanylate cyclase" evidence="5">
    <location>
        <begin position="368"/>
        <end position="416"/>
    </location>
</feature>
<feature type="compositionally biased region" description="Basic and acidic residues" evidence="3">
    <location>
        <begin position="883"/>
        <end position="892"/>
    </location>
</feature>
<dbReference type="Gene3D" id="1.25.40.10">
    <property type="entry name" value="Tetratricopeptide repeat domain"/>
    <property type="match status" value="1"/>
</dbReference>
<dbReference type="Pfam" id="PF00211">
    <property type="entry name" value="Guanylate_cyc"/>
    <property type="match status" value="1"/>
</dbReference>
<feature type="domain" description="Cyclic nucleotide-binding" evidence="4">
    <location>
        <begin position="484"/>
        <end position="584"/>
    </location>
</feature>
<dbReference type="Proteomes" id="UP000037460">
    <property type="component" value="Unassembled WGS sequence"/>
</dbReference>
<feature type="non-terminal residue" evidence="6">
    <location>
        <position position="1525"/>
    </location>
</feature>
<dbReference type="SMART" id="SM00100">
    <property type="entry name" value="cNMP"/>
    <property type="match status" value="1"/>
</dbReference>
<sequence length="1525" mass="164571">MSRRNQGTPDDSSSCPANSHASEGRAMDSVEHDPQQNPQQNPRRSSSIKTVDRKMSQVAAFSPLLARWELERHHPDKLVAPGAFDFESALLFVDISGFTALCTKLDIDVLQRHINTYFGELIDVVSKHDGDVLRFVGDALFCAWSLPCGAEDEGTLALATLAACRCALELHQKCSSYLIPEANEHLSIHSGVGAGKTSGFRVGHKDRWEFLIAGDPMRQVAEAKALAKLGETIVSPEAWALVSHACQGDPCEAATPTSLEAYVHETAREVIEADVDLELLSEIAERRVVVVGFGRVRGLDAALENGSSGLRDVQSCLTTCLEPISQSGALLRQFIYDGKGVVLIWTFGQTRATFEDNPHRGLRTAQALHEALSATGLSIDIGITSGEAFCGLVGVPGRRCEYGVMGPCVNLAARLMCMCEAKGVNLLCCDQMKAELTKGRVRDVRFTSYDPVVVRGYAALVGIHHPRRDEALMDMMQLLEHVQIYALLTPREQSKFLDAVVKRSFDTGEDLIVEGDAAEHFFILMDGTVHVTKRTIDGSAVVLVPELKRGDSFGEVALITGFKRTATITATSLVVAMTISRSAMLASHLQKPVAHVKLSEALDLVPPALRGHVGRLASLLDGAAKGTVRRRRPYAETGSKRHLEAECEMAVRIASHLMSLRPQLLIIDAAENLTPYAWQVLTGVLAAAPSVAVIVSSREMNTGSNGGASEELSRLRRRCMAPNVSATCRISPTLAITELQLAPLSQVATRALLANALSVRPESLDAATVAKAHERCGGNPGFLLEFCTPDISTGASSSQINEAVVRSLAELPPTVTEIVLAELDRLPVPAQQLVKIAAAIGVPFERQMLIGIYPGRAAEVDEALRSPALLNYLVELSPTSHVGGRETPKEGGEEGGGQESPVPGPSNGASQQWTIKNPAVGDVVNRLMLLSQKQKLHKQISEWYLRLCVLETRGVAGDQGGIEELVNRLAYHSSRSGDANLAKRHLLAAGFGAIKRGVYKEAERHFTECVAFDEDKTDPLYVRAAVALAEMYSRYGLTLVEDPASAGASGSVRIVAMLRSLLAAQLPPGASLDSLDQDELTEKMITPQTMLNMSHVCHSLAWALSNDGIGETSQLSVENYFNHAIRLRTAAGQPLLAAESLAGLGTYFHGVGLSHVAVDPLRANEYYERASMLLERSLQLRAADPRYEWSVELASSLTALGVLQRDKGGHDTLLAVGTCFWAFERYGATLGPFHPRSSRALDSLWRAYLQMGEAACALAVLAMLVHLRAAIGTQDTLFMEAASMEYNALSSTFERPWRRVLPRLESQMATAPLHPTQTLSEIAPTLADPQARLASSHRTVTDEMPSNLVSKDALLLSGISLCERLQSGYFDPVEHKAAAEAAAEAAVGASDRQCRPSAEDNGGVEAGAAGRGNGRNVSPQSRRRAGPLVVLPHVRVPSNEQWEASRTELREELFVTYPELDFYIGMTLDEDGMLGDGATELKESVVASMELAVQLAALARVENPTEQPNAALARHCPALLTLAAQ</sequence>
<evidence type="ECO:0000313" key="7">
    <source>
        <dbReference type="Proteomes" id="UP000037460"/>
    </source>
</evidence>
<feature type="region of interest" description="Disordered" evidence="3">
    <location>
        <begin position="880"/>
        <end position="913"/>
    </location>
</feature>
<dbReference type="Gene3D" id="3.30.70.1230">
    <property type="entry name" value="Nucleotide cyclase"/>
    <property type="match status" value="2"/>
</dbReference>
<dbReference type="GO" id="GO:0009190">
    <property type="term" value="P:cyclic nucleotide biosynthetic process"/>
    <property type="evidence" value="ECO:0007669"/>
    <property type="project" value="InterPro"/>
</dbReference>
<feature type="compositionally biased region" description="Basic and acidic residues" evidence="3">
    <location>
        <begin position="22"/>
        <end position="34"/>
    </location>
</feature>
<dbReference type="GO" id="GO:0004016">
    <property type="term" value="F:adenylate cyclase activity"/>
    <property type="evidence" value="ECO:0007669"/>
    <property type="project" value="TreeGrafter"/>
</dbReference>
<proteinExistence type="predicted"/>
<dbReference type="SUPFAM" id="SSF55073">
    <property type="entry name" value="Nucleotide cyclase"/>
    <property type="match status" value="2"/>
</dbReference>
<feature type="region of interest" description="Disordered" evidence="3">
    <location>
        <begin position="1"/>
        <end position="53"/>
    </location>
</feature>
<dbReference type="InterPro" id="IPR000595">
    <property type="entry name" value="cNMP-bd_dom"/>
</dbReference>
<evidence type="ECO:0000256" key="1">
    <source>
        <dbReference type="ARBA" id="ARBA00022741"/>
    </source>
</evidence>
<feature type="compositionally biased region" description="Low complexity" evidence="3">
    <location>
        <begin position="35"/>
        <end position="47"/>
    </location>
</feature>
<dbReference type="PROSITE" id="PS50042">
    <property type="entry name" value="CNMP_BINDING_3"/>
    <property type="match status" value="1"/>
</dbReference>
<dbReference type="CDD" id="cd07302">
    <property type="entry name" value="CHD"/>
    <property type="match status" value="2"/>
</dbReference>
<dbReference type="CDD" id="cd00038">
    <property type="entry name" value="CAP_ED"/>
    <property type="match status" value="1"/>
</dbReference>
<dbReference type="PANTHER" id="PTHR16305">
    <property type="entry name" value="TESTICULAR SOLUBLE ADENYLYL CYCLASE"/>
    <property type="match status" value="1"/>
</dbReference>
<evidence type="ECO:0000259" key="5">
    <source>
        <dbReference type="PROSITE" id="PS50125"/>
    </source>
</evidence>
<evidence type="ECO:0000259" key="4">
    <source>
        <dbReference type="PROSITE" id="PS50042"/>
    </source>
</evidence>
<dbReference type="SMART" id="SM00044">
    <property type="entry name" value="CYCc"/>
    <property type="match status" value="1"/>
</dbReference>
<dbReference type="InterPro" id="IPR018490">
    <property type="entry name" value="cNMP-bd_dom_sf"/>
</dbReference>
<keyword evidence="7" id="KW-1185">Reference proteome</keyword>
<dbReference type="Pfam" id="PF00027">
    <property type="entry name" value="cNMP_binding"/>
    <property type="match status" value="1"/>
</dbReference>
<evidence type="ECO:0000256" key="2">
    <source>
        <dbReference type="ARBA" id="ARBA00022840"/>
    </source>
</evidence>
<protein>
    <submittedName>
        <fullName evidence="6">Adenylate guanylate cyclase</fullName>
    </submittedName>
</protein>
<feature type="domain" description="Guanylate cyclase" evidence="5">
    <location>
        <begin position="89"/>
        <end position="224"/>
    </location>
</feature>
<dbReference type="EMBL" id="JWZX01001583">
    <property type="protein sequence ID" value="KOO33172.1"/>
    <property type="molecule type" value="Genomic_DNA"/>
</dbReference>
<dbReference type="PROSITE" id="PS00889">
    <property type="entry name" value="CNMP_BINDING_2"/>
    <property type="match status" value="1"/>
</dbReference>
<dbReference type="PROSITE" id="PS50125">
    <property type="entry name" value="GUANYLATE_CYCLASE_2"/>
    <property type="match status" value="2"/>
</dbReference>
<accession>A0A0M0K3J3</accession>
<gene>
    <name evidence="6" type="ORF">Ctob_009486</name>
</gene>
<dbReference type="InterPro" id="IPR014710">
    <property type="entry name" value="RmlC-like_jellyroll"/>
</dbReference>
<dbReference type="SUPFAM" id="SSF51206">
    <property type="entry name" value="cAMP-binding domain-like"/>
    <property type="match status" value="1"/>
</dbReference>
<dbReference type="GO" id="GO:0005524">
    <property type="term" value="F:ATP binding"/>
    <property type="evidence" value="ECO:0007669"/>
    <property type="project" value="UniProtKB-KW"/>
</dbReference>
<dbReference type="Gene3D" id="2.60.120.10">
    <property type="entry name" value="Jelly Rolls"/>
    <property type="match status" value="1"/>
</dbReference>
<name>A0A0M0K3J3_9EUKA</name>
<dbReference type="GO" id="GO:0005737">
    <property type="term" value="C:cytoplasm"/>
    <property type="evidence" value="ECO:0007669"/>
    <property type="project" value="TreeGrafter"/>
</dbReference>
<dbReference type="GO" id="GO:0035556">
    <property type="term" value="P:intracellular signal transduction"/>
    <property type="evidence" value="ECO:0007669"/>
    <property type="project" value="InterPro"/>
</dbReference>
<evidence type="ECO:0000256" key="3">
    <source>
        <dbReference type="SAM" id="MobiDB-lite"/>
    </source>
</evidence>
<keyword evidence="1" id="KW-0547">Nucleotide-binding</keyword>
<dbReference type="PANTHER" id="PTHR16305:SF28">
    <property type="entry name" value="GUANYLATE CYCLASE DOMAIN-CONTAINING PROTEIN"/>
    <property type="match status" value="1"/>
</dbReference>
<dbReference type="InterPro" id="IPR029787">
    <property type="entry name" value="Nucleotide_cyclase"/>
</dbReference>
<dbReference type="InterPro" id="IPR011990">
    <property type="entry name" value="TPR-like_helical_dom_sf"/>
</dbReference>
<dbReference type="InterPro" id="IPR001054">
    <property type="entry name" value="A/G_cyclase"/>
</dbReference>
<reference evidence="7" key="1">
    <citation type="journal article" date="2015" name="PLoS Genet.">
        <title>Genome Sequence and Transcriptome Analyses of Chrysochromulina tobin: Metabolic Tools for Enhanced Algal Fitness in the Prominent Order Prymnesiales (Haptophyceae).</title>
        <authorList>
            <person name="Hovde B.T."/>
            <person name="Deodato C.R."/>
            <person name="Hunsperger H.M."/>
            <person name="Ryken S.A."/>
            <person name="Yost W."/>
            <person name="Jha R.K."/>
            <person name="Patterson J."/>
            <person name="Monnat R.J. Jr."/>
            <person name="Barlow S.B."/>
            <person name="Starkenburg S.R."/>
            <person name="Cattolico R.A."/>
        </authorList>
    </citation>
    <scope>NUCLEOTIDE SEQUENCE</scope>
    <source>
        <strain evidence="7">CCMP291</strain>
    </source>
</reference>
<dbReference type="OrthoDB" id="194468at2759"/>
<evidence type="ECO:0000313" key="6">
    <source>
        <dbReference type="EMBL" id="KOO33172.1"/>
    </source>
</evidence>
<dbReference type="PROSITE" id="PS00888">
    <property type="entry name" value="CNMP_BINDING_1"/>
    <property type="match status" value="1"/>
</dbReference>
<comment type="caution">
    <text evidence="6">The sequence shown here is derived from an EMBL/GenBank/DDBJ whole genome shotgun (WGS) entry which is preliminary data.</text>
</comment>
<feature type="compositionally biased region" description="Polar residues" evidence="3">
    <location>
        <begin position="1"/>
        <end position="21"/>
    </location>
</feature>
<keyword evidence="2" id="KW-0067">ATP-binding</keyword>
<feature type="region of interest" description="Disordered" evidence="3">
    <location>
        <begin position="1389"/>
        <end position="1424"/>
    </location>
</feature>
<dbReference type="InterPro" id="IPR018488">
    <property type="entry name" value="cNMP-bd_CS"/>
</dbReference>
<organism evidence="6 7">
    <name type="scientific">Chrysochromulina tobinii</name>
    <dbReference type="NCBI Taxonomy" id="1460289"/>
    <lineage>
        <taxon>Eukaryota</taxon>
        <taxon>Haptista</taxon>
        <taxon>Haptophyta</taxon>
        <taxon>Prymnesiophyceae</taxon>
        <taxon>Prymnesiales</taxon>
        <taxon>Chrysochromulinaceae</taxon>
        <taxon>Chrysochromulina</taxon>
    </lineage>
</organism>